<proteinExistence type="predicted"/>
<dbReference type="Proteomes" id="UP000630660">
    <property type="component" value="Unassembled WGS sequence"/>
</dbReference>
<protein>
    <recommendedName>
        <fullName evidence="1">N-acetyltransferase domain-containing protein</fullName>
    </recommendedName>
</protein>
<dbReference type="InterPro" id="IPR016181">
    <property type="entry name" value="Acyl_CoA_acyltransferase"/>
</dbReference>
<dbReference type="PANTHER" id="PTHR41368:SF1">
    <property type="entry name" value="PROTEIN YGHO"/>
    <property type="match status" value="1"/>
</dbReference>
<name>A0A9D5QC71_UNCW3</name>
<sequence>MAVKVREVKSARERRLFIYLPERLYERRYPCWVHPVYKTQRIFFNPKRHAAWRFSDAVLFLAWRGKQVVGRVMGIINHRVNEYHNTRESRFGFLDAVNDKEVASTLLSRVEEWVKAKGYEYIVGPLGFANTDPAGILVEGYDQRGSVGEPWHPPYLHRLVEAAGYRKEVDWVTYYVDIKSPPKVYAKIAERVLRSGRYKLVEFSDRKELKKWVKPVFALMNETYHDLYGFSPLTEGEIDKVVKEYLPVLDSRLVKLVTFKGRVVAFAVGIPDFSNGIRKARGRLYPFGLIKIIRARRNSRRLDMVLGAIKEEHRGKGLNVLMANALFETSFKLGLTHIDSHPELETNTKMRAEMERLGGRVYKRHRLYRKDF</sequence>
<dbReference type="EMBL" id="WJKJ01000021">
    <property type="protein sequence ID" value="MBD3363716.1"/>
    <property type="molecule type" value="Genomic_DNA"/>
</dbReference>
<reference evidence="2" key="1">
    <citation type="submission" date="2019-11" db="EMBL/GenBank/DDBJ databases">
        <title>Microbial mats filling the niche in hypersaline microbial mats.</title>
        <authorList>
            <person name="Wong H.L."/>
            <person name="Macleod F.I."/>
            <person name="White R.A. III"/>
            <person name="Burns B.P."/>
        </authorList>
    </citation>
    <scope>NUCLEOTIDE SEQUENCE</scope>
    <source>
        <strain evidence="2">Bin_327</strain>
    </source>
</reference>
<evidence type="ECO:0000313" key="3">
    <source>
        <dbReference type="Proteomes" id="UP000630660"/>
    </source>
</evidence>
<dbReference type="PROSITE" id="PS51186">
    <property type="entry name" value="GNAT"/>
    <property type="match status" value="1"/>
</dbReference>
<evidence type="ECO:0000313" key="2">
    <source>
        <dbReference type="EMBL" id="MBD3363716.1"/>
    </source>
</evidence>
<dbReference type="AlphaFoldDB" id="A0A9D5QC71"/>
<dbReference type="PANTHER" id="PTHR41368">
    <property type="entry name" value="PROTEIN YGHO"/>
    <property type="match status" value="1"/>
</dbReference>
<feature type="domain" description="N-acetyltransferase" evidence="1">
    <location>
        <begin position="3"/>
        <end position="190"/>
    </location>
</feature>
<organism evidence="2 3">
    <name type="scientific">candidate division WOR-3 bacterium</name>
    <dbReference type="NCBI Taxonomy" id="2052148"/>
    <lineage>
        <taxon>Bacteria</taxon>
        <taxon>Bacteria division WOR-3</taxon>
    </lineage>
</organism>
<gene>
    <name evidence="2" type="ORF">GF359_00720</name>
</gene>
<dbReference type="InterPro" id="IPR039968">
    <property type="entry name" value="BcerS-like"/>
</dbReference>
<dbReference type="SUPFAM" id="SSF55729">
    <property type="entry name" value="Acyl-CoA N-acyltransferases (Nat)"/>
    <property type="match status" value="1"/>
</dbReference>
<accession>A0A9D5QC71</accession>
<comment type="caution">
    <text evidence="2">The sequence shown here is derived from an EMBL/GenBank/DDBJ whole genome shotgun (WGS) entry which is preliminary data.</text>
</comment>
<dbReference type="InterPro" id="IPR000182">
    <property type="entry name" value="GNAT_dom"/>
</dbReference>
<evidence type="ECO:0000259" key="1">
    <source>
        <dbReference type="PROSITE" id="PS51186"/>
    </source>
</evidence>
<dbReference type="Gene3D" id="3.40.630.30">
    <property type="match status" value="1"/>
</dbReference>
<dbReference type="GO" id="GO:0016747">
    <property type="term" value="F:acyltransferase activity, transferring groups other than amino-acyl groups"/>
    <property type="evidence" value="ECO:0007669"/>
    <property type="project" value="InterPro"/>
</dbReference>